<evidence type="ECO:0000256" key="2">
    <source>
        <dbReference type="SAM" id="SignalP"/>
    </source>
</evidence>
<keyword evidence="4" id="KW-1185">Reference proteome</keyword>
<dbReference type="Gene3D" id="1.20.120.1490">
    <property type="match status" value="1"/>
</dbReference>
<accession>A0A178IFH2</accession>
<evidence type="ECO:0000313" key="4">
    <source>
        <dbReference type="Proteomes" id="UP000078486"/>
    </source>
</evidence>
<dbReference type="OrthoDB" id="193914at2"/>
<evidence type="ECO:0000256" key="1">
    <source>
        <dbReference type="SAM" id="Coils"/>
    </source>
</evidence>
<dbReference type="STRING" id="1184151.AW736_20525"/>
<reference evidence="3 4" key="1">
    <citation type="submission" date="2016-01" db="EMBL/GenBank/DDBJ databases">
        <title>High potential of lignocellulose degradation of a new Verrucomicrobia species.</title>
        <authorList>
            <person name="Wang Y."/>
            <person name="Shi Y."/>
            <person name="Qiu Z."/>
            <person name="Liu S."/>
            <person name="Yang H."/>
        </authorList>
    </citation>
    <scope>NUCLEOTIDE SEQUENCE [LARGE SCALE GENOMIC DNA]</scope>
    <source>
        <strain evidence="3 4">TSB47</strain>
    </source>
</reference>
<name>A0A178IFH2_9BACT</name>
<keyword evidence="1" id="KW-0175">Coiled coil</keyword>
<proteinExistence type="predicted"/>
<dbReference type="RefSeq" id="WP_068772175.1">
    <property type="nucleotide sequence ID" value="NZ_CP109796.1"/>
</dbReference>
<dbReference type="EMBL" id="LRRQ01000156">
    <property type="protein sequence ID" value="OAM87839.1"/>
    <property type="molecule type" value="Genomic_DNA"/>
</dbReference>
<evidence type="ECO:0000313" key="3">
    <source>
        <dbReference type="EMBL" id="OAM87839.1"/>
    </source>
</evidence>
<protein>
    <recommendedName>
        <fullName evidence="5">Periplasmic heavy metal sensor</fullName>
    </recommendedName>
</protein>
<feature type="signal peptide" evidence="2">
    <location>
        <begin position="1"/>
        <end position="28"/>
    </location>
</feature>
<evidence type="ECO:0008006" key="5">
    <source>
        <dbReference type="Google" id="ProtNLM"/>
    </source>
</evidence>
<feature type="chain" id="PRO_5008088771" description="Periplasmic heavy metal sensor" evidence="2">
    <location>
        <begin position="29"/>
        <end position="146"/>
    </location>
</feature>
<gene>
    <name evidence="3" type="ORF">AW736_20525</name>
</gene>
<comment type="caution">
    <text evidence="3">The sequence shown here is derived from an EMBL/GenBank/DDBJ whole genome shotgun (WGS) entry which is preliminary data.</text>
</comment>
<sequence length="146" mass="16091">MKNRRAAVLILLAIASGLAAFFATHAFRAGSPPGDEMRWLADEFALTPAQAAAIRQLEADYAPVCAEHCRRINEIRARLAALEKNSPDYEAARAQWTELVRECNAATMRHLESVAAAMSPGQGRRYLALVVPKLARHEHTQPFGLK</sequence>
<organism evidence="3 4">
    <name type="scientific">Termitidicoccus mucosus</name>
    <dbReference type="NCBI Taxonomy" id="1184151"/>
    <lineage>
        <taxon>Bacteria</taxon>
        <taxon>Pseudomonadati</taxon>
        <taxon>Verrucomicrobiota</taxon>
        <taxon>Opitutia</taxon>
        <taxon>Opitutales</taxon>
        <taxon>Opitutaceae</taxon>
        <taxon>Termitidicoccus</taxon>
    </lineage>
</organism>
<dbReference type="Proteomes" id="UP000078486">
    <property type="component" value="Unassembled WGS sequence"/>
</dbReference>
<keyword evidence="2" id="KW-0732">Signal</keyword>
<feature type="coiled-coil region" evidence="1">
    <location>
        <begin position="65"/>
        <end position="92"/>
    </location>
</feature>
<dbReference type="AlphaFoldDB" id="A0A178IFH2"/>